<dbReference type="STRING" id="1512.GCA_900049235_03372"/>
<comment type="caution">
    <text evidence="14">The sequence shown here is derived from an EMBL/GenBank/DDBJ whole genome shotgun (WGS) entry which is preliminary data.</text>
</comment>
<keyword evidence="8" id="KW-0378">Hydrolase</keyword>
<dbReference type="eggNOG" id="COG3331">
    <property type="taxonomic scope" value="Bacteria"/>
</dbReference>
<evidence type="ECO:0000256" key="11">
    <source>
        <dbReference type="ARBA" id="ARBA00023204"/>
    </source>
</evidence>
<evidence type="ECO:0000256" key="13">
    <source>
        <dbReference type="ARBA" id="ARBA00029523"/>
    </source>
</evidence>
<keyword evidence="3" id="KW-0963">Cytoplasm</keyword>
<name>E7GQD0_CLOS6</name>
<keyword evidence="9" id="KW-0460">Magnesium</keyword>
<dbReference type="SUPFAM" id="SSF52980">
    <property type="entry name" value="Restriction endonuclease-like"/>
    <property type="match status" value="1"/>
</dbReference>
<evidence type="ECO:0000256" key="8">
    <source>
        <dbReference type="ARBA" id="ARBA00022801"/>
    </source>
</evidence>
<evidence type="ECO:0000256" key="6">
    <source>
        <dbReference type="ARBA" id="ARBA00022759"/>
    </source>
</evidence>
<comment type="cofactor">
    <cofactor evidence="1">
        <name>Mg(2+)</name>
        <dbReference type="ChEBI" id="CHEBI:18420"/>
    </cofactor>
</comment>
<evidence type="ECO:0000313" key="15">
    <source>
        <dbReference type="Proteomes" id="UP000002970"/>
    </source>
</evidence>
<evidence type="ECO:0000256" key="1">
    <source>
        <dbReference type="ARBA" id="ARBA00001946"/>
    </source>
</evidence>
<organism evidence="14 15">
    <name type="scientific">Clostridium symbiosum (strain WAL-14163)</name>
    <dbReference type="NCBI Taxonomy" id="742740"/>
    <lineage>
        <taxon>Bacteria</taxon>
        <taxon>Bacillati</taxon>
        <taxon>Bacillota</taxon>
        <taxon>Clostridia</taxon>
        <taxon>Lachnospirales</taxon>
        <taxon>Lachnospiraceae</taxon>
        <taxon>Otoolea</taxon>
    </lineage>
</organism>
<evidence type="ECO:0000256" key="7">
    <source>
        <dbReference type="ARBA" id="ARBA00022763"/>
    </source>
</evidence>
<keyword evidence="6" id="KW-0255">Endonuclease</keyword>
<evidence type="ECO:0000256" key="5">
    <source>
        <dbReference type="ARBA" id="ARBA00022723"/>
    </source>
</evidence>
<dbReference type="RefSeq" id="WP_003502211.1">
    <property type="nucleotide sequence ID" value="NZ_GL834313.1"/>
</dbReference>
<dbReference type="GO" id="GO:0005737">
    <property type="term" value="C:cytoplasm"/>
    <property type="evidence" value="ECO:0007669"/>
    <property type="project" value="UniProtKB-SubCell"/>
</dbReference>
<dbReference type="Pfam" id="PF03838">
    <property type="entry name" value="RecU"/>
    <property type="match status" value="1"/>
</dbReference>
<dbReference type="InterPro" id="IPR004612">
    <property type="entry name" value="Resolv_RecU"/>
</dbReference>
<dbReference type="InterPro" id="IPR011335">
    <property type="entry name" value="Restrct_endonuc-II-like"/>
</dbReference>
<keyword evidence="10" id="KW-0233">DNA recombination</keyword>
<proteinExistence type="inferred from homology"/>
<keyword evidence="7" id="KW-0227">DNA damage</keyword>
<dbReference type="GO" id="GO:0006310">
    <property type="term" value="P:DNA recombination"/>
    <property type="evidence" value="ECO:0007669"/>
    <property type="project" value="UniProtKB-KW"/>
</dbReference>
<evidence type="ECO:0000256" key="12">
    <source>
        <dbReference type="ARBA" id="ARBA00023447"/>
    </source>
</evidence>
<evidence type="ECO:0000256" key="4">
    <source>
        <dbReference type="ARBA" id="ARBA00022722"/>
    </source>
</evidence>
<keyword evidence="15" id="KW-1185">Reference proteome</keyword>
<dbReference type="GO" id="GO:0006281">
    <property type="term" value="P:DNA repair"/>
    <property type="evidence" value="ECO:0007669"/>
    <property type="project" value="UniProtKB-KW"/>
</dbReference>
<evidence type="ECO:0000256" key="9">
    <source>
        <dbReference type="ARBA" id="ARBA00022842"/>
    </source>
</evidence>
<dbReference type="GO" id="GO:0016787">
    <property type="term" value="F:hydrolase activity"/>
    <property type="evidence" value="ECO:0007669"/>
    <property type="project" value="UniProtKB-KW"/>
</dbReference>
<evidence type="ECO:0000256" key="2">
    <source>
        <dbReference type="ARBA" id="ARBA00004496"/>
    </source>
</evidence>
<dbReference type="Proteomes" id="UP000002970">
    <property type="component" value="Unassembled WGS sequence"/>
</dbReference>
<keyword evidence="5" id="KW-0479">Metal-binding</keyword>
<evidence type="ECO:0000313" key="14">
    <source>
        <dbReference type="EMBL" id="EGA92977.1"/>
    </source>
</evidence>
<dbReference type="GO" id="GO:0004519">
    <property type="term" value="F:endonuclease activity"/>
    <property type="evidence" value="ECO:0007669"/>
    <property type="project" value="UniProtKB-KW"/>
</dbReference>
<dbReference type="EMBL" id="ADLQ01000071">
    <property type="protein sequence ID" value="EGA92977.1"/>
    <property type="molecule type" value="Genomic_DNA"/>
</dbReference>
<dbReference type="GO" id="GO:0003676">
    <property type="term" value="F:nucleic acid binding"/>
    <property type="evidence" value="ECO:0007669"/>
    <property type="project" value="InterPro"/>
</dbReference>
<dbReference type="Gene3D" id="3.40.1350.10">
    <property type="match status" value="1"/>
</dbReference>
<comment type="similarity">
    <text evidence="12">Belongs to the RecU family.</text>
</comment>
<dbReference type="InterPro" id="IPR011856">
    <property type="entry name" value="tRNA_endonuc-like_dom_sf"/>
</dbReference>
<protein>
    <recommendedName>
        <fullName evidence="13">Holliday junction resolvase RecU</fullName>
    </recommendedName>
</protein>
<dbReference type="AlphaFoldDB" id="E7GQD0"/>
<gene>
    <name evidence="14" type="ORF">HMPREF9474_03125</name>
</gene>
<accession>E7GQD0</accession>
<dbReference type="HOGENOM" id="CLU_096340_1_0_9"/>
<evidence type="ECO:0000256" key="3">
    <source>
        <dbReference type="ARBA" id="ARBA00022490"/>
    </source>
</evidence>
<reference evidence="14 15" key="1">
    <citation type="submission" date="2010-12" db="EMBL/GenBank/DDBJ databases">
        <title>The Genome Sequence of Clostridium symbiosum strain WAL-14163.</title>
        <authorList>
            <person name="Earl A."/>
            <person name="Ward D."/>
            <person name="Feldgarden M."/>
            <person name="Gevers D."/>
            <person name="Finegold S.M."/>
            <person name="Summanen P.H."/>
            <person name="Molitoris D.R."/>
            <person name="Vaisanen M.L."/>
            <person name="Daigneault M."/>
            <person name="Young S.K."/>
            <person name="Zeng Q."/>
            <person name="Gargeya S."/>
            <person name="Fitzgerald M."/>
            <person name="Haas B."/>
            <person name="Abouelleil A."/>
            <person name="Alvarado L."/>
            <person name="Arachchi H.M."/>
            <person name="Berlin A."/>
            <person name="Brown A."/>
            <person name="Chapman S.B."/>
            <person name="Chen Z."/>
            <person name="Dunbar C."/>
            <person name="Freedman E."/>
            <person name="Gearin G."/>
            <person name="Gellesch M."/>
            <person name="Goldberg J."/>
            <person name="Griggs A."/>
            <person name="Gujja S."/>
            <person name="Heilman E."/>
            <person name="Heiman D."/>
            <person name="Howarth C."/>
            <person name="Larson L."/>
            <person name="Lui A."/>
            <person name="MacDonald P.J.P."/>
            <person name="Mehta T."/>
            <person name="Montmayeur A."/>
            <person name="Murphy C."/>
            <person name="Neiman D."/>
            <person name="Pearson M."/>
            <person name="Priest M."/>
            <person name="Roberts A."/>
            <person name="Saif S."/>
            <person name="Shea T."/>
            <person name="Shenoy N."/>
            <person name="Sisk P."/>
            <person name="Stolte C."/>
            <person name="Sykes S."/>
            <person name="White J."/>
            <person name="Yandava C."/>
            <person name="Nusbaum C."/>
            <person name="Birren B."/>
        </authorList>
    </citation>
    <scope>NUCLEOTIDE SEQUENCE [LARGE SCALE GENOMIC DNA]</scope>
    <source>
        <strain evidence="14 15">WAL-14163</strain>
    </source>
</reference>
<evidence type="ECO:0000256" key="10">
    <source>
        <dbReference type="ARBA" id="ARBA00023172"/>
    </source>
</evidence>
<dbReference type="GO" id="GO:0046872">
    <property type="term" value="F:metal ion binding"/>
    <property type="evidence" value="ECO:0007669"/>
    <property type="project" value="UniProtKB-KW"/>
</dbReference>
<keyword evidence="11" id="KW-0234">DNA repair</keyword>
<keyword evidence="4" id="KW-0540">Nuclease</keyword>
<sequence length="186" mass="21771">MPDPRRQLVGRRSKVSGETFERWISNACEFYLRNGWAHIEKTPEPFHITGKDRDGTVKGYYEKKGQPDYKGILCDGTGIMFEAKHTDGDRIRQNVVTDTQWESLDIYEKFGAHCYVMVSLGLTKFYRVPWATWKKMKELFCHKFMTEQELEPYRLQEKQCTILILEGVELKDENTEDRACGKAQSD</sequence>
<comment type="subcellular location">
    <subcellularLocation>
        <location evidence="2">Cytoplasm</location>
    </subcellularLocation>
</comment>